<evidence type="ECO:0000313" key="2">
    <source>
        <dbReference type="EMBL" id="PSK94324.1"/>
    </source>
</evidence>
<keyword evidence="3" id="KW-1185">Reference proteome</keyword>
<feature type="transmembrane region" description="Helical" evidence="1">
    <location>
        <begin position="16"/>
        <end position="41"/>
    </location>
</feature>
<organism evidence="2 3">
    <name type="scientific">Taibaiella chishuiensis</name>
    <dbReference type="NCBI Taxonomy" id="1434707"/>
    <lineage>
        <taxon>Bacteria</taxon>
        <taxon>Pseudomonadati</taxon>
        <taxon>Bacteroidota</taxon>
        <taxon>Chitinophagia</taxon>
        <taxon>Chitinophagales</taxon>
        <taxon>Chitinophagaceae</taxon>
        <taxon>Taibaiella</taxon>
    </lineage>
</organism>
<evidence type="ECO:0000256" key="1">
    <source>
        <dbReference type="SAM" id="Phobius"/>
    </source>
</evidence>
<keyword evidence="1" id="KW-0472">Membrane</keyword>
<dbReference type="Proteomes" id="UP000240572">
    <property type="component" value="Unassembled WGS sequence"/>
</dbReference>
<dbReference type="EMBL" id="PYGD01000001">
    <property type="protein sequence ID" value="PSK94324.1"/>
    <property type="molecule type" value="Genomic_DNA"/>
</dbReference>
<sequence>MTHLFKVILALAAGILLYYTLHLIVALVSLVLCVLLVAVLFKAYKSYKAETGA</sequence>
<dbReference type="RefSeq" id="WP_181358305.1">
    <property type="nucleotide sequence ID" value="NZ_PYGD01000001.1"/>
</dbReference>
<gene>
    <name evidence="2" type="ORF">B0I18_101479</name>
</gene>
<keyword evidence="1" id="KW-0812">Transmembrane</keyword>
<dbReference type="AlphaFoldDB" id="A0A2P8DAS6"/>
<proteinExistence type="predicted"/>
<name>A0A2P8DAS6_9BACT</name>
<keyword evidence="1" id="KW-1133">Transmembrane helix</keyword>
<accession>A0A2P8DAS6</accession>
<reference evidence="2 3" key="1">
    <citation type="submission" date="2018-03" db="EMBL/GenBank/DDBJ databases">
        <title>Genomic Encyclopedia of Type Strains, Phase III (KMG-III): the genomes of soil and plant-associated and newly described type strains.</title>
        <authorList>
            <person name="Whitman W."/>
        </authorList>
    </citation>
    <scope>NUCLEOTIDE SEQUENCE [LARGE SCALE GENOMIC DNA]</scope>
    <source>
        <strain evidence="2 3">CGMCC 1.12700</strain>
    </source>
</reference>
<evidence type="ECO:0000313" key="3">
    <source>
        <dbReference type="Proteomes" id="UP000240572"/>
    </source>
</evidence>
<protein>
    <submittedName>
        <fullName evidence="2">Uncharacterized protein</fullName>
    </submittedName>
</protein>
<comment type="caution">
    <text evidence="2">The sequence shown here is derived from an EMBL/GenBank/DDBJ whole genome shotgun (WGS) entry which is preliminary data.</text>
</comment>